<dbReference type="PROSITE" id="PS00194">
    <property type="entry name" value="THIOREDOXIN_1"/>
    <property type="match status" value="1"/>
</dbReference>
<dbReference type="GO" id="GO:0016491">
    <property type="term" value="F:oxidoreductase activity"/>
    <property type="evidence" value="ECO:0007669"/>
    <property type="project" value="InterPro"/>
</dbReference>
<accession>A0A5C4JHX9</accession>
<name>A0A5C4JHX9_9ACTN</name>
<comment type="subcellular location">
    <subcellularLocation>
        <location evidence="1">Cell envelope</location>
    </subcellularLocation>
</comment>
<evidence type="ECO:0000256" key="6">
    <source>
        <dbReference type="SAM" id="MobiDB-lite"/>
    </source>
</evidence>
<dbReference type="PANTHER" id="PTHR42852:SF6">
    <property type="entry name" value="THIOL:DISULFIDE INTERCHANGE PROTEIN DSBE"/>
    <property type="match status" value="1"/>
</dbReference>
<keyword evidence="2" id="KW-0201">Cytochrome c-type biogenesis</keyword>
<gene>
    <name evidence="8" type="ORF">ETD83_05355</name>
</gene>
<evidence type="ECO:0000256" key="3">
    <source>
        <dbReference type="ARBA" id="ARBA00022968"/>
    </source>
</evidence>
<dbReference type="InterPro" id="IPR000866">
    <property type="entry name" value="AhpC/TSA"/>
</dbReference>
<dbReference type="PROSITE" id="PS51352">
    <property type="entry name" value="THIOREDOXIN_2"/>
    <property type="match status" value="1"/>
</dbReference>
<evidence type="ECO:0000259" key="7">
    <source>
        <dbReference type="PROSITE" id="PS51352"/>
    </source>
</evidence>
<protein>
    <submittedName>
        <fullName evidence="8">TlpA family protein disulfide reductase</fullName>
    </submittedName>
</protein>
<keyword evidence="3" id="KW-0735">Signal-anchor</keyword>
<keyword evidence="4" id="KW-1015">Disulfide bond</keyword>
<dbReference type="InterPro" id="IPR017937">
    <property type="entry name" value="Thioredoxin_CS"/>
</dbReference>
<evidence type="ECO:0000313" key="8">
    <source>
        <dbReference type="EMBL" id="TMR06294.1"/>
    </source>
</evidence>
<dbReference type="InterPro" id="IPR036249">
    <property type="entry name" value="Thioredoxin-like_sf"/>
</dbReference>
<dbReference type="GO" id="GO:0030313">
    <property type="term" value="C:cell envelope"/>
    <property type="evidence" value="ECO:0007669"/>
    <property type="project" value="UniProtKB-SubCell"/>
</dbReference>
<comment type="caution">
    <text evidence="8">The sequence shown here is derived from an EMBL/GenBank/DDBJ whole genome shotgun (WGS) entry which is preliminary data.</text>
</comment>
<dbReference type="CDD" id="cd02966">
    <property type="entry name" value="TlpA_like_family"/>
    <property type="match status" value="1"/>
</dbReference>
<dbReference type="InterPro" id="IPR013766">
    <property type="entry name" value="Thioredoxin_domain"/>
</dbReference>
<dbReference type="GO" id="GO:0016209">
    <property type="term" value="F:antioxidant activity"/>
    <property type="evidence" value="ECO:0007669"/>
    <property type="project" value="InterPro"/>
</dbReference>
<evidence type="ECO:0000256" key="1">
    <source>
        <dbReference type="ARBA" id="ARBA00004196"/>
    </source>
</evidence>
<dbReference type="Pfam" id="PF00578">
    <property type="entry name" value="AhpC-TSA"/>
    <property type="match status" value="1"/>
</dbReference>
<dbReference type="EMBL" id="VCKW01000017">
    <property type="protein sequence ID" value="TMR06294.1"/>
    <property type="molecule type" value="Genomic_DNA"/>
</dbReference>
<keyword evidence="5" id="KW-0676">Redox-active center</keyword>
<evidence type="ECO:0000256" key="2">
    <source>
        <dbReference type="ARBA" id="ARBA00022748"/>
    </source>
</evidence>
<dbReference type="AlphaFoldDB" id="A0A5C4JHX9"/>
<feature type="domain" description="Thioredoxin" evidence="7">
    <location>
        <begin position="106"/>
        <end position="252"/>
    </location>
</feature>
<feature type="region of interest" description="Disordered" evidence="6">
    <location>
        <begin position="1"/>
        <end position="27"/>
    </location>
</feature>
<dbReference type="GO" id="GO:0017004">
    <property type="term" value="P:cytochrome complex assembly"/>
    <property type="evidence" value="ECO:0007669"/>
    <property type="project" value="UniProtKB-KW"/>
</dbReference>
<keyword evidence="9" id="KW-1185">Reference proteome</keyword>
<organism evidence="8 9">
    <name type="scientific">Actinomadura soli</name>
    <dbReference type="NCBI Taxonomy" id="2508997"/>
    <lineage>
        <taxon>Bacteria</taxon>
        <taxon>Bacillati</taxon>
        <taxon>Actinomycetota</taxon>
        <taxon>Actinomycetes</taxon>
        <taxon>Streptosporangiales</taxon>
        <taxon>Thermomonosporaceae</taxon>
        <taxon>Actinomadura</taxon>
    </lineage>
</organism>
<dbReference type="Gene3D" id="3.40.30.10">
    <property type="entry name" value="Glutaredoxin"/>
    <property type="match status" value="1"/>
</dbReference>
<dbReference type="OrthoDB" id="9796554at2"/>
<evidence type="ECO:0000256" key="4">
    <source>
        <dbReference type="ARBA" id="ARBA00023157"/>
    </source>
</evidence>
<dbReference type="SUPFAM" id="SSF52833">
    <property type="entry name" value="Thioredoxin-like"/>
    <property type="match status" value="1"/>
</dbReference>
<dbReference type="InterPro" id="IPR050553">
    <property type="entry name" value="Thioredoxin_ResA/DsbE_sf"/>
</dbReference>
<dbReference type="PANTHER" id="PTHR42852">
    <property type="entry name" value="THIOL:DISULFIDE INTERCHANGE PROTEIN DSBE"/>
    <property type="match status" value="1"/>
</dbReference>
<reference evidence="8 9" key="1">
    <citation type="submission" date="2019-05" db="EMBL/GenBank/DDBJ databases">
        <title>Draft genome sequence of Actinomadura sp. 14C53.</title>
        <authorList>
            <person name="Saricaoglu S."/>
            <person name="Isik K."/>
        </authorList>
    </citation>
    <scope>NUCLEOTIDE SEQUENCE [LARGE SCALE GENOMIC DNA]</scope>
    <source>
        <strain evidence="8 9">14C53</strain>
    </source>
</reference>
<evidence type="ECO:0000256" key="5">
    <source>
        <dbReference type="ARBA" id="ARBA00023284"/>
    </source>
</evidence>
<evidence type="ECO:0000313" key="9">
    <source>
        <dbReference type="Proteomes" id="UP000309174"/>
    </source>
</evidence>
<dbReference type="Proteomes" id="UP000309174">
    <property type="component" value="Unassembled WGS sequence"/>
</dbReference>
<keyword evidence="3" id="KW-0812">Transmembrane</keyword>
<proteinExistence type="predicted"/>
<sequence length="254" mass="27198">MRAGQPDEPDVRGQPAGRGRLLRARRRDRERPQCRGCLTAPLSCVLRLVVARPELEGQLSPRVSPLRAAAAAAALCGLLAGCAGTGAAENGQGGDDTRFVSGDGKVTEYKPADRKSVQDVGGDRLDGRQFRLAEFKGKVVVVNFWASWCAPCRGEAPSLQQVYDANKAKGVEFLGVNFKDSKANAQAFERKFKVTYPSLYDDGGQVTLAFREVPPSAIPSTLVLDRQGRVAARIIGATTYSKLNPLVAKVLAGT</sequence>